<evidence type="ECO:0000256" key="6">
    <source>
        <dbReference type="ARBA" id="ARBA00022723"/>
    </source>
</evidence>
<dbReference type="NCBIfam" id="TIGR00150">
    <property type="entry name" value="T6A_YjeE"/>
    <property type="match status" value="1"/>
</dbReference>
<dbReference type="EMBL" id="UINC01059719">
    <property type="protein sequence ID" value="SVB83439.1"/>
    <property type="molecule type" value="Genomic_DNA"/>
</dbReference>
<dbReference type="PANTHER" id="PTHR33540:SF2">
    <property type="entry name" value="TRNA THREONYLCARBAMOYLADENOSINE BIOSYNTHESIS PROTEIN TSAE"/>
    <property type="match status" value="1"/>
</dbReference>
<keyword evidence="8" id="KW-0067">ATP-binding</keyword>
<dbReference type="Pfam" id="PF02367">
    <property type="entry name" value="TsaE"/>
    <property type="match status" value="1"/>
</dbReference>
<name>A0A382H8H3_9ZZZZ</name>
<keyword evidence="5" id="KW-0819">tRNA processing</keyword>
<keyword evidence="4" id="KW-0963">Cytoplasm</keyword>
<dbReference type="GO" id="GO:0002949">
    <property type="term" value="P:tRNA threonylcarbamoyladenosine modification"/>
    <property type="evidence" value="ECO:0007669"/>
    <property type="project" value="InterPro"/>
</dbReference>
<dbReference type="AlphaFoldDB" id="A0A382H8H3"/>
<dbReference type="GO" id="GO:0005737">
    <property type="term" value="C:cytoplasm"/>
    <property type="evidence" value="ECO:0007669"/>
    <property type="project" value="UniProtKB-SubCell"/>
</dbReference>
<organism evidence="11">
    <name type="scientific">marine metagenome</name>
    <dbReference type="NCBI Taxonomy" id="408172"/>
    <lineage>
        <taxon>unclassified sequences</taxon>
        <taxon>metagenomes</taxon>
        <taxon>ecological metagenomes</taxon>
    </lineage>
</organism>
<protein>
    <recommendedName>
        <fullName evidence="3">tRNA threonylcarbamoyladenosine biosynthesis protein TsaE</fullName>
    </recommendedName>
    <alternativeName>
        <fullName evidence="10">t(6)A37 threonylcarbamoyladenosine biosynthesis protein TsaE</fullName>
    </alternativeName>
</protein>
<proteinExistence type="inferred from homology"/>
<dbReference type="GO" id="GO:0046872">
    <property type="term" value="F:metal ion binding"/>
    <property type="evidence" value="ECO:0007669"/>
    <property type="project" value="UniProtKB-KW"/>
</dbReference>
<evidence type="ECO:0000256" key="3">
    <source>
        <dbReference type="ARBA" id="ARBA00019010"/>
    </source>
</evidence>
<evidence type="ECO:0000256" key="5">
    <source>
        <dbReference type="ARBA" id="ARBA00022694"/>
    </source>
</evidence>
<evidence type="ECO:0000256" key="2">
    <source>
        <dbReference type="ARBA" id="ARBA00007599"/>
    </source>
</evidence>
<evidence type="ECO:0000256" key="4">
    <source>
        <dbReference type="ARBA" id="ARBA00022490"/>
    </source>
</evidence>
<comment type="subcellular location">
    <subcellularLocation>
        <location evidence="1">Cytoplasm</location>
    </subcellularLocation>
</comment>
<accession>A0A382H8H3</accession>
<dbReference type="SUPFAM" id="SSF52540">
    <property type="entry name" value="P-loop containing nucleoside triphosphate hydrolases"/>
    <property type="match status" value="1"/>
</dbReference>
<keyword evidence="7" id="KW-0547">Nucleotide-binding</keyword>
<evidence type="ECO:0000256" key="8">
    <source>
        <dbReference type="ARBA" id="ARBA00022840"/>
    </source>
</evidence>
<evidence type="ECO:0000256" key="7">
    <source>
        <dbReference type="ARBA" id="ARBA00022741"/>
    </source>
</evidence>
<dbReference type="InterPro" id="IPR027417">
    <property type="entry name" value="P-loop_NTPase"/>
</dbReference>
<sequence>VIALIGDLGTGKTTFTQGFANALGIRQRVGSPTFKLVSEYEGSPYNLYHIDCYRLESAMDFMNIGGEEYLYPDNSVSVIEWADKIKEALPNGTIFLQFSRSEGNPNCRIIRIEGFNGEL</sequence>
<keyword evidence="6" id="KW-0479">Metal-binding</keyword>
<evidence type="ECO:0000256" key="9">
    <source>
        <dbReference type="ARBA" id="ARBA00022842"/>
    </source>
</evidence>
<comment type="similarity">
    <text evidence="2">Belongs to the TsaE family.</text>
</comment>
<dbReference type="PANTHER" id="PTHR33540">
    <property type="entry name" value="TRNA THREONYLCARBAMOYLADENOSINE BIOSYNTHESIS PROTEIN TSAE"/>
    <property type="match status" value="1"/>
</dbReference>
<keyword evidence="9" id="KW-0460">Magnesium</keyword>
<reference evidence="11" key="1">
    <citation type="submission" date="2018-05" db="EMBL/GenBank/DDBJ databases">
        <authorList>
            <person name="Lanie J.A."/>
            <person name="Ng W.-L."/>
            <person name="Kazmierczak K.M."/>
            <person name="Andrzejewski T.M."/>
            <person name="Davidsen T.M."/>
            <person name="Wayne K.J."/>
            <person name="Tettelin H."/>
            <person name="Glass J.I."/>
            <person name="Rusch D."/>
            <person name="Podicherti R."/>
            <person name="Tsui H.-C.T."/>
            <person name="Winkler M.E."/>
        </authorList>
    </citation>
    <scope>NUCLEOTIDE SEQUENCE</scope>
</reference>
<evidence type="ECO:0000313" key="11">
    <source>
        <dbReference type="EMBL" id="SVB83439.1"/>
    </source>
</evidence>
<dbReference type="GO" id="GO:0005524">
    <property type="term" value="F:ATP binding"/>
    <property type="evidence" value="ECO:0007669"/>
    <property type="project" value="UniProtKB-KW"/>
</dbReference>
<evidence type="ECO:0000256" key="1">
    <source>
        <dbReference type="ARBA" id="ARBA00004496"/>
    </source>
</evidence>
<dbReference type="InterPro" id="IPR003442">
    <property type="entry name" value="T6A_TsaE"/>
</dbReference>
<gene>
    <name evidence="11" type="ORF">METZ01_LOCUS236293</name>
</gene>
<dbReference type="Gene3D" id="3.40.50.300">
    <property type="entry name" value="P-loop containing nucleotide triphosphate hydrolases"/>
    <property type="match status" value="1"/>
</dbReference>
<evidence type="ECO:0000256" key="10">
    <source>
        <dbReference type="ARBA" id="ARBA00032441"/>
    </source>
</evidence>
<feature type="non-terminal residue" evidence="11">
    <location>
        <position position="1"/>
    </location>
</feature>